<feature type="domain" description="Retrovirus-related Pol polyprotein from transposon TNT 1-94-like beta-barrel" evidence="2">
    <location>
        <begin position="41"/>
        <end position="121"/>
    </location>
</feature>
<evidence type="ECO:0000259" key="2">
    <source>
        <dbReference type="Pfam" id="PF22936"/>
    </source>
</evidence>
<feature type="region of interest" description="Disordered" evidence="1">
    <location>
        <begin position="195"/>
        <end position="217"/>
    </location>
</feature>
<dbReference type="PANTHER" id="PTHR40628">
    <property type="entry name" value="CHROMO DOMAIN-CONTAINING PROTEIN"/>
    <property type="match status" value="1"/>
</dbReference>
<organism evidence="3 4">
    <name type="scientific">Trichoderma arundinaceum</name>
    <dbReference type="NCBI Taxonomy" id="490622"/>
    <lineage>
        <taxon>Eukaryota</taxon>
        <taxon>Fungi</taxon>
        <taxon>Dikarya</taxon>
        <taxon>Ascomycota</taxon>
        <taxon>Pezizomycotina</taxon>
        <taxon>Sordariomycetes</taxon>
        <taxon>Hypocreomycetidae</taxon>
        <taxon>Hypocreales</taxon>
        <taxon>Hypocreaceae</taxon>
        <taxon>Trichoderma</taxon>
    </lineage>
</organism>
<feature type="compositionally biased region" description="Acidic residues" evidence="1">
    <location>
        <begin position="199"/>
        <end position="211"/>
    </location>
</feature>
<dbReference type="EMBL" id="PXOA01000127">
    <property type="protein sequence ID" value="RFU80071.1"/>
    <property type="molecule type" value="Genomic_DNA"/>
</dbReference>
<dbReference type="Proteomes" id="UP000266272">
    <property type="component" value="Unassembled WGS sequence"/>
</dbReference>
<dbReference type="PANTHER" id="PTHR40628:SF1">
    <property type="entry name" value="CHROMO DOMAIN-CONTAINING PROTEIN"/>
    <property type="match status" value="1"/>
</dbReference>
<evidence type="ECO:0000313" key="3">
    <source>
        <dbReference type="EMBL" id="RFU80071.1"/>
    </source>
</evidence>
<feature type="compositionally biased region" description="Acidic residues" evidence="1">
    <location>
        <begin position="272"/>
        <end position="293"/>
    </location>
</feature>
<dbReference type="AlphaFoldDB" id="A0A395NX48"/>
<protein>
    <recommendedName>
        <fullName evidence="2">Retrovirus-related Pol polyprotein from transposon TNT 1-94-like beta-barrel domain-containing protein</fullName>
    </recommendedName>
</protein>
<evidence type="ECO:0000256" key="1">
    <source>
        <dbReference type="SAM" id="MobiDB-lite"/>
    </source>
</evidence>
<proteinExistence type="predicted"/>
<accession>A0A395NX48</accession>
<evidence type="ECO:0000313" key="4">
    <source>
        <dbReference type="Proteomes" id="UP000266272"/>
    </source>
</evidence>
<gene>
    <name evidence="3" type="ORF">TARUN_2189</name>
</gene>
<dbReference type="InterPro" id="IPR054722">
    <property type="entry name" value="PolX-like_BBD"/>
</dbReference>
<name>A0A395NX48_TRIAR</name>
<dbReference type="Pfam" id="PF22936">
    <property type="entry name" value="Pol_BBD"/>
    <property type="match status" value="1"/>
</dbReference>
<keyword evidence="4" id="KW-1185">Reference proteome</keyword>
<feature type="region of interest" description="Disordered" evidence="1">
    <location>
        <begin position="272"/>
        <end position="295"/>
    </location>
</feature>
<comment type="caution">
    <text evidence="3">The sequence shown here is derived from an EMBL/GenBank/DDBJ whole genome shotgun (WGS) entry which is preliminary data.</text>
</comment>
<dbReference type="OrthoDB" id="4232400at2759"/>
<reference evidence="3 4" key="1">
    <citation type="journal article" date="2018" name="PLoS Pathog.">
        <title>Evolution of structural diversity of trichothecenes, a family of toxins produced by plant pathogenic and entomopathogenic fungi.</title>
        <authorList>
            <person name="Proctor R.H."/>
            <person name="McCormick S.P."/>
            <person name="Kim H.S."/>
            <person name="Cardoza R.E."/>
            <person name="Stanley A.M."/>
            <person name="Lindo L."/>
            <person name="Kelly A."/>
            <person name="Brown D.W."/>
            <person name="Lee T."/>
            <person name="Vaughan M.M."/>
            <person name="Alexander N.J."/>
            <person name="Busman M."/>
            <person name="Gutierrez S."/>
        </authorList>
    </citation>
    <scope>NUCLEOTIDE SEQUENCE [LARGE SCALE GENOMIC DNA]</scope>
    <source>
        <strain evidence="3 4">IBT 40837</strain>
    </source>
</reference>
<sequence length="351" mass="39523">MSSTAILDEKLFGEIDCSKLRALPSTFMVWQNSSEGLSADWVFSNNSNVHVCNDKKWFAELTLFSSTASAILGSEQIPVEGVGSVDLPVKRSPNLSGPKAHHVLHLTNVLYIPSSVCNLVCWPIFKSVAEVDFSATSKSSGSLKDADGRPVAYFAPFQERQLPCIKISGPPVGPRLAPSIFKPIMRTLSGMAIDHDDSHDEEEEEEEEEYGEYPPSRLSHHMSSHHFNIRELDWIEEHWGSIEAFMICHGLKFYKDEDCEEARAILRAVMVDDDDDDDDNDNADDNDGDDDFENWNPDNHLADHHFSAKELGWIKKNYQDSATFMFTFGLKFYDDEDCAEAKNLVLSFLSE</sequence>